<keyword evidence="2" id="KW-0805">Transcription regulation</keyword>
<name>A0A2S0VRV4_9ALTE</name>
<comment type="similarity">
    <text evidence="1">Belongs to the LysR transcriptional regulatory family.</text>
</comment>
<evidence type="ECO:0000256" key="3">
    <source>
        <dbReference type="ARBA" id="ARBA00023125"/>
    </source>
</evidence>
<evidence type="ECO:0000256" key="1">
    <source>
        <dbReference type="ARBA" id="ARBA00009437"/>
    </source>
</evidence>
<dbReference type="OrthoDB" id="570111at2"/>
<keyword evidence="3" id="KW-0238">DNA-binding</keyword>
<protein>
    <recommendedName>
        <fullName evidence="5">HTH lysR-type domain-containing protein</fullName>
    </recommendedName>
</protein>
<dbReference type="InterPro" id="IPR058163">
    <property type="entry name" value="LysR-type_TF_proteobact-type"/>
</dbReference>
<evidence type="ECO:0000313" key="6">
    <source>
        <dbReference type="EMBL" id="AWB66923.1"/>
    </source>
</evidence>
<sequence>MTDWDDYQYFLALIRQGTVRKAAQILNVNHSTVSRRLEQFQRRLNVNLYERGPQGYILTEAGLKVKQTAEEIESLTLGCVKVVENKNQIIEGDVYLDLADIFIPIVSEALSNLCQQHPNLTLHLNADIHNANIDKREADIVIRFGQQPPEHLIGRPLGHLDFAVYCQKQKQPIYQDWQTAPWVRWPKHYRAHIIEQWIDQHIQQTTTAIRVNSYHALQQFVLSGAGVSLLVPWVEEGNPNLVRLSPVIEELNGQFWLLKHPDLRGVERVKCVFDCINHCFEQHIGKSNFFHRF</sequence>
<dbReference type="Gene3D" id="3.40.190.290">
    <property type="match status" value="1"/>
</dbReference>
<dbReference type="Pfam" id="PF03466">
    <property type="entry name" value="LysR_substrate"/>
    <property type="match status" value="1"/>
</dbReference>
<dbReference type="EMBL" id="CP026604">
    <property type="protein sequence ID" value="AWB66923.1"/>
    <property type="molecule type" value="Genomic_DNA"/>
</dbReference>
<dbReference type="GO" id="GO:0003700">
    <property type="term" value="F:DNA-binding transcription factor activity"/>
    <property type="evidence" value="ECO:0007669"/>
    <property type="project" value="InterPro"/>
</dbReference>
<dbReference type="PROSITE" id="PS50931">
    <property type="entry name" value="HTH_LYSR"/>
    <property type="match status" value="1"/>
</dbReference>
<dbReference type="PANTHER" id="PTHR30537">
    <property type="entry name" value="HTH-TYPE TRANSCRIPTIONAL REGULATOR"/>
    <property type="match status" value="1"/>
</dbReference>
<dbReference type="GO" id="GO:0043565">
    <property type="term" value="F:sequence-specific DNA binding"/>
    <property type="evidence" value="ECO:0007669"/>
    <property type="project" value="TreeGrafter"/>
</dbReference>
<dbReference type="InterPro" id="IPR036388">
    <property type="entry name" value="WH-like_DNA-bd_sf"/>
</dbReference>
<organism evidence="6 7">
    <name type="scientific">Saccharobesus litoralis</name>
    <dbReference type="NCBI Taxonomy" id="2172099"/>
    <lineage>
        <taxon>Bacteria</taxon>
        <taxon>Pseudomonadati</taxon>
        <taxon>Pseudomonadota</taxon>
        <taxon>Gammaproteobacteria</taxon>
        <taxon>Alteromonadales</taxon>
        <taxon>Alteromonadaceae</taxon>
        <taxon>Saccharobesus</taxon>
    </lineage>
</organism>
<dbReference type="SUPFAM" id="SSF53850">
    <property type="entry name" value="Periplasmic binding protein-like II"/>
    <property type="match status" value="1"/>
</dbReference>
<evidence type="ECO:0000313" key="7">
    <source>
        <dbReference type="Proteomes" id="UP000244441"/>
    </source>
</evidence>
<dbReference type="Proteomes" id="UP000244441">
    <property type="component" value="Chromosome"/>
</dbReference>
<proteinExistence type="inferred from homology"/>
<dbReference type="PANTHER" id="PTHR30537:SF3">
    <property type="entry name" value="TRANSCRIPTIONAL REGULATORY PROTEIN"/>
    <property type="match status" value="1"/>
</dbReference>
<dbReference type="AlphaFoldDB" id="A0A2S0VRV4"/>
<dbReference type="InterPro" id="IPR005119">
    <property type="entry name" value="LysR_subst-bd"/>
</dbReference>
<dbReference type="InterPro" id="IPR000847">
    <property type="entry name" value="LysR_HTH_N"/>
</dbReference>
<evidence type="ECO:0000259" key="5">
    <source>
        <dbReference type="PROSITE" id="PS50931"/>
    </source>
</evidence>
<dbReference type="Pfam" id="PF00126">
    <property type="entry name" value="HTH_1"/>
    <property type="match status" value="1"/>
</dbReference>
<dbReference type="GO" id="GO:0006351">
    <property type="term" value="P:DNA-templated transcription"/>
    <property type="evidence" value="ECO:0007669"/>
    <property type="project" value="TreeGrafter"/>
</dbReference>
<dbReference type="SUPFAM" id="SSF46785">
    <property type="entry name" value="Winged helix' DNA-binding domain"/>
    <property type="match status" value="1"/>
</dbReference>
<dbReference type="InterPro" id="IPR036390">
    <property type="entry name" value="WH_DNA-bd_sf"/>
</dbReference>
<keyword evidence="4" id="KW-0804">Transcription</keyword>
<dbReference type="RefSeq" id="WP_108602979.1">
    <property type="nucleotide sequence ID" value="NZ_CP026604.1"/>
</dbReference>
<keyword evidence="7" id="KW-1185">Reference proteome</keyword>
<accession>A0A2S0VRV4</accession>
<evidence type="ECO:0000256" key="4">
    <source>
        <dbReference type="ARBA" id="ARBA00023163"/>
    </source>
</evidence>
<evidence type="ECO:0000256" key="2">
    <source>
        <dbReference type="ARBA" id="ARBA00023015"/>
    </source>
</evidence>
<feature type="domain" description="HTH lysR-type" evidence="5">
    <location>
        <begin position="1"/>
        <end position="59"/>
    </location>
</feature>
<gene>
    <name evidence="6" type="ORF">C2869_10960</name>
</gene>
<reference evidence="6 7" key="1">
    <citation type="submission" date="2018-01" db="EMBL/GenBank/DDBJ databases">
        <title>Genome sequence of a Cantenovulum-like bacteria.</title>
        <authorList>
            <person name="Tan W.R."/>
            <person name="Lau N.-S."/>
            <person name="Go F."/>
            <person name="Amirul A.-A.A."/>
        </authorList>
    </citation>
    <scope>NUCLEOTIDE SEQUENCE [LARGE SCALE GENOMIC DNA]</scope>
    <source>
        <strain evidence="6 7">CCB-QB4</strain>
    </source>
</reference>
<dbReference type="KEGG" id="cate:C2869_10960"/>
<dbReference type="Gene3D" id="1.10.10.10">
    <property type="entry name" value="Winged helix-like DNA-binding domain superfamily/Winged helix DNA-binding domain"/>
    <property type="match status" value="1"/>
</dbReference>